<dbReference type="AlphaFoldDB" id="A0A346Y3K2"/>
<dbReference type="EMBL" id="CP031165">
    <property type="protein sequence ID" value="AXV09049.1"/>
    <property type="molecule type" value="Genomic_DNA"/>
</dbReference>
<evidence type="ECO:0000313" key="2">
    <source>
        <dbReference type="Proteomes" id="UP000264006"/>
    </source>
</evidence>
<dbReference type="Proteomes" id="UP000264006">
    <property type="component" value="Chromosome"/>
</dbReference>
<name>A0A346Y3K2_9ACTN</name>
<dbReference type="KEGG" id="euz:DVS28_a4384"/>
<reference evidence="1 2" key="1">
    <citation type="submission" date="2018-09" db="EMBL/GenBank/DDBJ databases">
        <title>Complete genome sequence of Euzebya sp. DY32-46 isolated from seawater of Pacific Ocean.</title>
        <authorList>
            <person name="Xu L."/>
            <person name="Wu Y.-H."/>
            <person name="Xu X.-W."/>
        </authorList>
    </citation>
    <scope>NUCLEOTIDE SEQUENCE [LARGE SCALE GENOMIC DNA]</scope>
    <source>
        <strain evidence="1 2">DY32-46</strain>
    </source>
</reference>
<accession>A0A346Y3K2</accession>
<sequence length="296" mass="29963">MLTVSTTALPVAVEMADRQLADDVVRWVESTLGWQVVADSAALPARLRLVDVASVQDGSAHEGAVLIARSLDGADVRHAIDSGVRDVVRWPEEAERLAGLRPSAVVRPAAEVVGVAGAAGGVGTSTVAIAAAAVSAWSGVPTWLVTDATGRRLCGVDGSALEEVESLPGLRIGGDLHDAVGRSGVGERVVVDLGVDPRGHVLVARPDASLLAAVRGGSASVVVTVGTGGLHPHEVARAVAGRRHVPLDHSVRVARAGLRGRLPGALPGRLVADLGSGLRAGLGWIDAAGGGEGRGR</sequence>
<evidence type="ECO:0000313" key="1">
    <source>
        <dbReference type="EMBL" id="AXV09049.1"/>
    </source>
</evidence>
<keyword evidence="2" id="KW-1185">Reference proteome</keyword>
<gene>
    <name evidence="1" type="ORF">DVS28_a4384</name>
</gene>
<organism evidence="1 2">
    <name type="scientific">Euzebya pacifica</name>
    <dbReference type="NCBI Taxonomy" id="1608957"/>
    <lineage>
        <taxon>Bacteria</taxon>
        <taxon>Bacillati</taxon>
        <taxon>Actinomycetota</taxon>
        <taxon>Nitriliruptoria</taxon>
        <taxon>Euzebyales</taxon>
    </lineage>
</organism>
<protein>
    <submittedName>
        <fullName evidence="1">Uncharacterized protein</fullName>
    </submittedName>
</protein>
<proteinExistence type="predicted"/>